<gene>
    <name evidence="9" type="ORF">C2L71_03415</name>
</gene>
<keyword evidence="10" id="KW-1185">Reference proteome</keyword>
<feature type="chain" id="PRO_5014446659" evidence="7">
    <location>
        <begin position="20"/>
        <end position="202"/>
    </location>
</feature>
<feature type="domain" description="4Fe-4S ferredoxin-type" evidence="8">
    <location>
        <begin position="73"/>
        <end position="107"/>
    </location>
</feature>
<feature type="domain" description="4Fe-4S ferredoxin-type" evidence="8">
    <location>
        <begin position="113"/>
        <end position="149"/>
    </location>
</feature>
<evidence type="ECO:0000256" key="2">
    <source>
        <dbReference type="ARBA" id="ARBA00022485"/>
    </source>
</evidence>
<evidence type="ECO:0000313" key="9">
    <source>
        <dbReference type="EMBL" id="PNV68316.1"/>
    </source>
</evidence>
<evidence type="ECO:0000256" key="5">
    <source>
        <dbReference type="ARBA" id="ARBA00023004"/>
    </source>
</evidence>
<keyword evidence="2" id="KW-0004">4Fe-4S</keyword>
<feature type="domain" description="4Fe-4S ferredoxin-type" evidence="8">
    <location>
        <begin position="36"/>
        <end position="66"/>
    </location>
</feature>
<keyword evidence="5" id="KW-0408">Iron</keyword>
<reference evidence="10" key="1">
    <citation type="submission" date="2018-01" db="EMBL/GenBank/DDBJ databases">
        <title>Rubneribacter badeniensis gen. nov., sp. nov., and Colonibacter rubneri, gen. nov., sp. nov., WGS of new members of the Eggerthellaceae.</title>
        <authorList>
            <person name="Danylec N."/>
            <person name="Stoll D.A."/>
            <person name="Doetsch A."/>
            <person name="Kulling S.E."/>
            <person name="Huch M."/>
        </authorList>
    </citation>
    <scope>NUCLEOTIDE SEQUENCE [LARGE SCALE GENOMIC DNA]</scope>
    <source>
        <strain evidence="10">ResAG-96</strain>
    </source>
</reference>
<dbReference type="AlphaFoldDB" id="A0A2K2UDB1"/>
<evidence type="ECO:0000256" key="4">
    <source>
        <dbReference type="ARBA" id="ARBA00022982"/>
    </source>
</evidence>
<dbReference type="InterPro" id="IPR017896">
    <property type="entry name" value="4Fe4S_Fe-S-bd"/>
</dbReference>
<evidence type="ECO:0000256" key="7">
    <source>
        <dbReference type="SAM" id="SignalP"/>
    </source>
</evidence>
<evidence type="ECO:0000256" key="3">
    <source>
        <dbReference type="ARBA" id="ARBA00022723"/>
    </source>
</evidence>
<comment type="caution">
    <text evidence="9">The sequence shown here is derived from an EMBL/GenBank/DDBJ whole genome shotgun (WGS) entry which is preliminary data.</text>
</comment>
<keyword evidence="6" id="KW-0411">Iron-sulfur</keyword>
<dbReference type="InterPro" id="IPR017900">
    <property type="entry name" value="4Fe4S_Fe_S_CS"/>
</dbReference>
<proteinExistence type="predicted"/>
<feature type="signal peptide" evidence="7">
    <location>
        <begin position="1"/>
        <end position="19"/>
    </location>
</feature>
<dbReference type="SUPFAM" id="SSF54862">
    <property type="entry name" value="4Fe-4S ferredoxins"/>
    <property type="match status" value="1"/>
</dbReference>
<evidence type="ECO:0000256" key="6">
    <source>
        <dbReference type="ARBA" id="ARBA00023014"/>
    </source>
</evidence>
<keyword evidence="1" id="KW-0813">Transport</keyword>
<dbReference type="GO" id="GO:0046872">
    <property type="term" value="F:metal ion binding"/>
    <property type="evidence" value="ECO:0007669"/>
    <property type="project" value="UniProtKB-KW"/>
</dbReference>
<dbReference type="OrthoDB" id="9800445at2"/>
<dbReference type="PROSITE" id="PS51379">
    <property type="entry name" value="4FE4S_FER_2"/>
    <property type="match status" value="4"/>
</dbReference>
<accession>A0A2K2UDB1</accession>
<dbReference type="CDD" id="cd16373">
    <property type="entry name" value="DMSOR_beta_like"/>
    <property type="match status" value="1"/>
</dbReference>
<dbReference type="RefSeq" id="WP_103264384.1">
    <property type="nucleotide sequence ID" value="NZ_CABMLE010000002.1"/>
</dbReference>
<evidence type="ECO:0000256" key="1">
    <source>
        <dbReference type="ARBA" id="ARBA00022448"/>
    </source>
</evidence>
<sequence>MRISSIVAGASAAMVVLQAAYCATRGETFLLRPPGAHGESDFSAHCIKCGACMQACPYLAIRPAGSDVGMAVGTPIVDARSQACRLCEDFPCVAACPTGALRDIDERSDVRMGVAVIDEDACIAFQGMRCEVCYRVCPLIDKAIAIDYRLREGDAIHSVFAPVIDEKQCVGCGLCVERCVVSEPEVPIRIATDAERADGGEA</sequence>
<dbReference type="PROSITE" id="PS00198">
    <property type="entry name" value="4FE4S_FER_1"/>
    <property type="match status" value="1"/>
</dbReference>
<dbReference type="PANTHER" id="PTHR42859:SF10">
    <property type="entry name" value="DIMETHYLSULFOXIDE REDUCTASE CHAIN B"/>
    <property type="match status" value="1"/>
</dbReference>
<protein>
    <submittedName>
        <fullName evidence="9">4Fe-4S ferredoxin</fullName>
    </submittedName>
</protein>
<dbReference type="Pfam" id="PF12838">
    <property type="entry name" value="Fer4_7"/>
    <property type="match status" value="2"/>
</dbReference>
<dbReference type="PANTHER" id="PTHR42859">
    <property type="entry name" value="OXIDOREDUCTASE"/>
    <property type="match status" value="1"/>
</dbReference>
<name>A0A2K2UDB1_9ACTN</name>
<dbReference type="InterPro" id="IPR050294">
    <property type="entry name" value="RnfB_subfamily"/>
</dbReference>
<feature type="domain" description="4Fe-4S ferredoxin-type" evidence="8">
    <location>
        <begin position="160"/>
        <end position="189"/>
    </location>
</feature>
<keyword evidence="3" id="KW-0479">Metal-binding</keyword>
<dbReference type="Gene3D" id="3.30.70.20">
    <property type="match status" value="2"/>
</dbReference>
<keyword evidence="7" id="KW-0732">Signal</keyword>
<dbReference type="EMBL" id="PPEK01000002">
    <property type="protein sequence ID" value="PNV68316.1"/>
    <property type="molecule type" value="Genomic_DNA"/>
</dbReference>
<dbReference type="GO" id="GO:0051539">
    <property type="term" value="F:4 iron, 4 sulfur cluster binding"/>
    <property type="evidence" value="ECO:0007669"/>
    <property type="project" value="UniProtKB-KW"/>
</dbReference>
<keyword evidence="4" id="KW-0249">Electron transport</keyword>
<evidence type="ECO:0000259" key="8">
    <source>
        <dbReference type="PROSITE" id="PS51379"/>
    </source>
</evidence>
<organism evidence="9 10">
    <name type="scientific">Enteroscipio rubneri</name>
    <dbReference type="NCBI Taxonomy" id="2070686"/>
    <lineage>
        <taxon>Bacteria</taxon>
        <taxon>Bacillati</taxon>
        <taxon>Actinomycetota</taxon>
        <taxon>Coriobacteriia</taxon>
        <taxon>Eggerthellales</taxon>
        <taxon>Eggerthellaceae</taxon>
        <taxon>Enteroscipio</taxon>
    </lineage>
</organism>
<dbReference type="Proteomes" id="UP000236197">
    <property type="component" value="Unassembled WGS sequence"/>
</dbReference>
<evidence type="ECO:0000313" key="10">
    <source>
        <dbReference type="Proteomes" id="UP000236197"/>
    </source>
</evidence>